<reference evidence="3" key="1">
    <citation type="journal article" date="2019" name="Int. J. Syst. Evol. Microbiol.">
        <title>The Global Catalogue of Microorganisms (GCM) 10K type strain sequencing project: providing services to taxonomists for standard genome sequencing and annotation.</title>
        <authorList>
            <consortium name="The Broad Institute Genomics Platform"/>
            <consortium name="The Broad Institute Genome Sequencing Center for Infectious Disease"/>
            <person name="Wu L."/>
            <person name="Ma J."/>
        </authorList>
    </citation>
    <scope>NUCLEOTIDE SEQUENCE [LARGE SCALE GENOMIC DNA]</scope>
    <source>
        <strain evidence="3">KLKA75</strain>
    </source>
</reference>
<keyword evidence="1" id="KW-0812">Transmembrane</keyword>
<dbReference type="EMBL" id="JBHSIT010000014">
    <property type="protein sequence ID" value="MFC4913047.1"/>
    <property type="molecule type" value="Genomic_DNA"/>
</dbReference>
<keyword evidence="3" id="KW-1185">Reference proteome</keyword>
<comment type="caution">
    <text evidence="2">The sequence shown here is derived from an EMBL/GenBank/DDBJ whole genome shotgun (WGS) entry which is preliminary data.</text>
</comment>
<organism evidence="2 3">
    <name type="scientific">Actinomadura gamaensis</name>
    <dbReference type="NCBI Taxonomy" id="1763541"/>
    <lineage>
        <taxon>Bacteria</taxon>
        <taxon>Bacillati</taxon>
        <taxon>Actinomycetota</taxon>
        <taxon>Actinomycetes</taxon>
        <taxon>Streptosporangiales</taxon>
        <taxon>Thermomonosporaceae</taxon>
        <taxon>Actinomadura</taxon>
    </lineage>
</organism>
<protein>
    <recommendedName>
        <fullName evidence="4">Helix-turn-helix domain-containing protein</fullName>
    </recommendedName>
</protein>
<keyword evidence="1" id="KW-1133">Transmembrane helix</keyword>
<evidence type="ECO:0008006" key="4">
    <source>
        <dbReference type="Google" id="ProtNLM"/>
    </source>
</evidence>
<keyword evidence="1" id="KW-0472">Membrane</keyword>
<sequence length="131" mass="13997">MDTSEINSAHELGAHLRGLRGDLTQQAVARRSHNDRGSLTRQRVSNIENGALPTAQQLRCYLHGCGKLDLLDELEPVRRRVEAAATSVDGTVRPVPPAGAYRVRRRFAVLVVAAAGTSALVTGAAVALFMG</sequence>
<gene>
    <name evidence="2" type="ORF">ACFPCY_37515</name>
</gene>
<dbReference type="InterPro" id="IPR010982">
    <property type="entry name" value="Lambda_DNA-bd_dom_sf"/>
</dbReference>
<evidence type="ECO:0000313" key="2">
    <source>
        <dbReference type="EMBL" id="MFC4913047.1"/>
    </source>
</evidence>
<dbReference type="RefSeq" id="WP_378263569.1">
    <property type="nucleotide sequence ID" value="NZ_JBHSIT010000014.1"/>
</dbReference>
<dbReference type="Proteomes" id="UP001595872">
    <property type="component" value="Unassembled WGS sequence"/>
</dbReference>
<name>A0ABV9UAA8_9ACTN</name>
<evidence type="ECO:0000313" key="3">
    <source>
        <dbReference type="Proteomes" id="UP001595872"/>
    </source>
</evidence>
<dbReference type="Gene3D" id="1.10.260.40">
    <property type="entry name" value="lambda repressor-like DNA-binding domains"/>
    <property type="match status" value="1"/>
</dbReference>
<feature type="transmembrane region" description="Helical" evidence="1">
    <location>
        <begin position="107"/>
        <end position="130"/>
    </location>
</feature>
<accession>A0ABV9UAA8</accession>
<evidence type="ECO:0000256" key="1">
    <source>
        <dbReference type="SAM" id="Phobius"/>
    </source>
</evidence>
<proteinExistence type="predicted"/>